<accession>A0A7J3Y119</accession>
<dbReference type="Pfam" id="PF00579">
    <property type="entry name" value="tRNA-synt_1b"/>
    <property type="match status" value="1"/>
</dbReference>
<dbReference type="GO" id="GO:0006436">
    <property type="term" value="P:tryptophanyl-tRNA aminoacylation"/>
    <property type="evidence" value="ECO:0007669"/>
    <property type="project" value="UniProtKB-UniRule"/>
</dbReference>
<evidence type="ECO:0000256" key="11">
    <source>
        <dbReference type="RuleBase" id="RU363036"/>
    </source>
</evidence>
<evidence type="ECO:0000256" key="10">
    <source>
        <dbReference type="NCBIfam" id="TIGR00233"/>
    </source>
</evidence>
<dbReference type="SUPFAM" id="SSF52374">
    <property type="entry name" value="Nucleotidylyl transferase"/>
    <property type="match status" value="1"/>
</dbReference>
<name>A0A7J3Y119_9CREN</name>
<keyword evidence="3" id="KW-0963">Cytoplasm</keyword>
<dbReference type="GO" id="GO:0005524">
    <property type="term" value="F:ATP binding"/>
    <property type="evidence" value="ECO:0007669"/>
    <property type="project" value="UniProtKB-KW"/>
</dbReference>
<sequence>MEVRIDPWDYRLIQEYDKLFTIFGIQPIENIPRRELLKHHFFTRRIIFGHRDFDKWLEALGKSEKVIVLTGFMPSGTPHLGTAMVFEELKYFQSIGAYVKIVIADAEAYAVRREDRDLTIRFGLEFIKHALAWGLNPEKAEFYFQTAMSEAYYRLIQMFSRKITMAEMEAIYGDLSPAKVVSALTQVADILHPELEEFGGFKHVLVPVGVDQDPHLRLARDVADRFEGELGLTRPSSTYHKLLRGLDGNKMSKSRPDFAIFLDESEEAIRKKIAMALTGGRATAEEQRKLGGEPWKCMVFELYTYFLLNDKELNELREECVKGRILCGECKRIAIEKLVERIREHRKRYMEINENLAIDRIVKKPSF</sequence>
<keyword evidence="4 11" id="KW-0436">Ligase</keyword>
<dbReference type="EMBL" id="DRYK01000089">
    <property type="protein sequence ID" value="HHP68541.1"/>
    <property type="molecule type" value="Genomic_DNA"/>
</dbReference>
<evidence type="ECO:0000256" key="1">
    <source>
        <dbReference type="ARBA" id="ARBA00005594"/>
    </source>
</evidence>
<dbReference type="AlphaFoldDB" id="A0A7J3Y119"/>
<dbReference type="EC" id="6.1.1.2" evidence="2 10"/>
<dbReference type="Gene3D" id="1.10.240.10">
    <property type="entry name" value="Tyrosyl-Transfer RNA Synthetase"/>
    <property type="match status" value="1"/>
</dbReference>
<dbReference type="InterPro" id="IPR002305">
    <property type="entry name" value="aa-tRNA-synth_Ic"/>
</dbReference>
<keyword evidence="5 11" id="KW-0547">Nucleotide-binding</keyword>
<gene>
    <name evidence="12" type="ORF">ENM60_07170</name>
</gene>
<evidence type="ECO:0000256" key="7">
    <source>
        <dbReference type="ARBA" id="ARBA00022917"/>
    </source>
</evidence>
<keyword evidence="8 11" id="KW-0030">Aminoacyl-tRNA synthetase</keyword>
<evidence type="ECO:0000256" key="9">
    <source>
        <dbReference type="ARBA" id="ARBA00049929"/>
    </source>
</evidence>
<keyword evidence="6 11" id="KW-0067">ATP-binding</keyword>
<dbReference type="FunFam" id="1.10.240.10:FF:000005">
    <property type="entry name" value="Tryptophan--tRNA ligase"/>
    <property type="match status" value="1"/>
</dbReference>
<evidence type="ECO:0000256" key="5">
    <source>
        <dbReference type="ARBA" id="ARBA00022741"/>
    </source>
</evidence>
<evidence type="ECO:0000256" key="8">
    <source>
        <dbReference type="ARBA" id="ARBA00023146"/>
    </source>
</evidence>
<evidence type="ECO:0000256" key="2">
    <source>
        <dbReference type="ARBA" id="ARBA00013161"/>
    </source>
</evidence>
<dbReference type="InterPro" id="IPR002306">
    <property type="entry name" value="Trp-tRNA-ligase"/>
</dbReference>
<dbReference type="Gene3D" id="3.40.50.620">
    <property type="entry name" value="HUPs"/>
    <property type="match status" value="1"/>
</dbReference>
<dbReference type="InterPro" id="IPR001412">
    <property type="entry name" value="aa-tRNA-synth_I_CS"/>
</dbReference>
<dbReference type="NCBIfam" id="NF008925">
    <property type="entry name" value="PRK12285.1-2"/>
    <property type="match status" value="1"/>
</dbReference>
<dbReference type="GO" id="GO:0005737">
    <property type="term" value="C:cytoplasm"/>
    <property type="evidence" value="ECO:0007669"/>
    <property type="project" value="UniProtKB-UniRule"/>
</dbReference>
<dbReference type="PANTHER" id="PTHR10055">
    <property type="entry name" value="TRYPTOPHANYL-TRNA SYNTHETASE"/>
    <property type="match status" value="1"/>
</dbReference>
<dbReference type="PANTHER" id="PTHR10055:SF5">
    <property type="entry name" value="TRYPTOPHAN--TRNA LIGASE"/>
    <property type="match status" value="1"/>
</dbReference>
<comment type="catalytic activity">
    <reaction evidence="9">
        <text>tRNA(Trp) + L-tryptophan + ATP = L-tryptophyl-tRNA(Trp) + AMP + diphosphate + H(+)</text>
        <dbReference type="Rhea" id="RHEA:24080"/>
        <dbReference type="Rhea" id="RHEA-COMP:9671"/>
        <dbReference type="Rhea" id="RHEA-COMP:9705"/>
        <dbReference type="ChEBI" id="CHEBI:15378"/>
        <dbReference type="ChEBI" id="CHEBI:30616"/>
        <dbReference type="ChEBI" id="CHEBI:33019"/>
        <dbReference type="ChEBI" id="CHEBI:57912"/>
        <dbReference type="ChEBI" id="CHEBI:78442"/>
        <dbReference type="ChEBI" id="CHEBI:78535"/>
        <dbReference type="ChEBI" id="CHEBI:456215"/>
        <dbReference type="EC" id="6.1.1.2"/>
    </reaction>
</comment>
<dbReference type="PROSITE" id="PS00178">
    <property type="entry name" value="AA_TRNA_LIGASE_I"/>
    <property type="match status" value="1"/>
</dbReference>
<reference evidence="12" key="1">
    <citation type="journal article" date="2020" name="mSystems">
        <title>Genome- and Community-Level Interaction Insights into Carbon Utilization and Element Cycling Functions of Hydrothermarchaeota in Hydrothermal Sediment.</title>
        <authorList>
            <person name="Zhou Z."/>
            <person name="Liu Y."/>
            <person name="Xu W."/>
            <person name="Pan J."/>
            <person name="Luo Z.H."/>
            <person name="Li M."/>
        </authorList>
    </citation>
    <scope>NUCLEOTIDE SEQUENCE [LARGE SCALE GENOMIC DNA]</scope>
    <source>
        <strain evidence="12">SpSt-110</strain>
    </source>
</reference>
<evidence type="ECO:0000256" key="4">
    <source>
        <dbReference type="ARBA" id="ARBA00022598"/>
    </source>
</evidence>
<evidence type="ECO:0000256" key="3">
    <source>
        <dbReference type="ARBA" id="ARBA00022490"/>
    </source>
</evidence>
<dbReference type="InterPro" id="IPR014729">
    <property type="entry name" value="Rossmann-like_a/b/a_fold"/>
</dbReference>
<comment type="caution">
    <text evidence="12">The sequence shown here is derived from an EMBL/GenBank/DDBJ whole genome shotgun (WGS) entry which is preliminary data.</text>
</comment>
<protein>
    <recommendedName>
        <fullName evidence="2 10">Tryptophan--tRNA ligase</fullName>
        <ecNumber evidence="2 10">6.1.1.2</ecNumber>
    </recommendedName>
</protein>
<dbReference type="NCBIfam" id="TIGR00233">
    <property type="entry name" value="trpS"/>
    <property type="match status" value="1"/>
</dbReference>
<dbReference type="GO" id="GO:0004830">
    <property type="term" value="F:tryptophan-tRNA ligase activity"/>
    <property type="evidence" value="ECO:0007669"/>
    <property type="project" value="UniProtKB-UniRule"/>
</dbReference>
<proteinExistence type="inferred from homology"/>
<dbReference type="FunFam" id="3.40.50.620:FF:000207">
    <property type="entry name" value="Tryptophan--tRNA ligase"/>
    <property type="match status" value="1"/>
</dbReference>
<evidence type="ECO:0000313" key="12">
    <source>
        <dbReference type="EMBL" id="HHP68541.1"/>
    </source>
</evidence>
<evidence type="ECO:0000256" key="6">
    <source>
        <dbReference type="ARBA" id="ARBA00022840"/>
    </source>
</evidence>
<comment type="similarity">
    <text evidence="1 11">Belongs to the class-I aminoacyl-tRNA synthetase family.</text>
</comment>
<keyword evidence="7 11" id="KW-0648">Protein biosynthesis</keyword>
<organism evidence="12">
    <name type="scientific">Thermogladius calderae</name>
    <dbReference type="NCBI Taxonomy" id="1200300"/>
    <lineage>
        <taxon>Archaea</taxon>
        <taxon>Thermoproteota</taxon>
        <taxon>Thermoprotei</taxon>
        <taxon>Desulfurococcales</taxon>
        <taxon>Desulfurococcaceae</taxon>
        <taxon>Thermogladius</taxon>
    </lineage>
</organism>
<dbReference type="PRINTS" id="PR01039">
    <property type="entry name" value="TRNASYNTHTRP"/>
</dbReference>